<proteinExistence type="predicted"/>
<keyword evidence="2" id="KW-1133">Transmembrane helix</keyword>
<sequence length="163" mass="16799">MTSNASNPESKPTSTDLPTAGTVPGPMKLAAIVAIIESVVAIGAGIYFAIAQAQMGTDEALVESDTPAFAFVGVGTAIFILLVFGPMLAGAVGILRGHTWGRSLIVFLNVLLIGISVYMFSGGAITFGVVTLFAGLVTLGCALHPASTGWATARFDERRARQL</sequence>
<accession>A0A9X3LSZ8</accession>
<name>A0A9X3LSZ8_9CORY</name>
<reference evidence="3" key="1">
    <citation type="submission" date="2022-02" db="EMBL/GenBank/DDBJ databases">
        <title>Corynebacterium sp. from urogenital microbiome.</title>
        <authorList>
            <person name="Cappelli E.A."/>
            <person name="Ribeiro T.G."/>
            <person name="Peixe L."/>
        </authorList>
    </citation>
    <scope>NUCLEOTIDE SEQUENCE</scope>
    <source>
        <strain evidence="3">C8Ua_172</strain>
    </source>
</reference>
<dbReference type="AlphaFoldDB" id="A0A9X3LSZ8"/>
<keyword evidence="2" id="KW-0812">Transmembrane</keyword>
<organism evidence="3 4">
    <name type="scientific">Corynebacterium meitnerae</name>
    <dbReference type="NCBI Taxonomy" id="2913498"/>
    <lineage>
        <taxon>Bacteria</taxon>
        <taxon>Bacillati</taxon>
        <taxon>Actinomycetota</taxon>
        <taxon>Actinomycetes</taxon>
        <taxon>Mycobacteriales</taxon>
        <taxon>Corynebacteriaceae</taxon>
        <taxon>Corynebacterium</taxon>
    </lineage>
</organism>
<evidence type="ECO:0000256" key="2">
    <source>
        <dbReference type="SAM" id="Phobius"/>
    </source>
</evidence>
<dbReference type="RefSeq" id="WP_269965045.1">
    <property type="nucleotide sequence ID" value="NZ_JAKMUS010000004.1"/>
</dbReference>
<evidence type="ECO:0000256" key="1">
    <source>
        <dbReference type="SAM" id="MobiDB-lite"/>
    </source>
</evidence>
<feature type="region of interest" description="Disordered" evidence="1">
    <location>
        <begin position="1"/>
        <end position="20"/>
    </location>
</feature>
<feature type="transmembrane region" description="Helical" evidence="2">
    <location>
        <begin position="29"/>
        <end position="50"/>
    </location>
</feature>
<keyword evidence="4" id="KW-1185">Reference proteome</keyword>
<gene>
    <name evidence="3" type="ORF">L8U60_03685</name>
</gene>
<feature type="transmembrane region" description="Helical" evidence="2">
    <location>
        <begin position="127"/>
        <end position="153"/>
    </location>
</feature>
<feature type="transmembrane region" description="Helical" evidence="2">
    <location>
        <begin position="104"/>
        <end position="121"/>
    </location>
</feature>
<feature type="transmembrane region" description="Helical" evidence="2">
    <location>
        <begin position="70"/>
        <end position="92"/>
    </location>
</feature>
<dbReference type="EMBL" id="JAKMUS010000004">
    <property type="protein sequence ID" value="MCZ9293589.1"/>
    <property type="molecule type" value="Genomic_DNA"/>
</dbReference>
<comment type="caution">
    <text evidence="3">The sequence shown here is derived from an EMBL/GenBank/DDBJ whole genome shotgun (WGS) entry which is preliminary data.</text>
</comment>
<evidence type="ECO:0000313" key="4">
    <source>
        <dbReference type="Proteomes" id="UP001146468"/>
    </source>
</evidence>
<protein>
    <submittedName>
        <fullName evidence="3">Uncharacterized protein</fullName>
    </submittedName>
</protein>
<evidence type="ECO:0000313" key="3">
    <source>
        <dbReference type="EMBL" id="MCZ9293589.1"/>
    </source>
</evidence>
<keyword evidence="2" id="KW-0472">Membrane</keyword>
<dbReference type="Proteomes" id="UP001146468">
    <property type="component" value="Unassembled WGS sequence"/>
</dbReference>
<feature type="compositionally biased region" description="Polar residues" evidence="1">
    <location>
        <begin position="1"/>
        <end position="17"/>
    </location>
</feature>